<proteinExistence type="predicted"/>
<keyword evidence="1" id="KW-0812">Transmembrane</keyword>
<evidence type="ECO:0000313" key="2">
    <source>
        <dbReference type="EMBL" id="VEP12626.1"/>
    </source>
</evidence>
<dbReference type="Proteomes" id="UP000320055">
    <property type="component" value="Unassembled WGS sequence"/>
</dbReference>
<organism evidence="2 3">
    <name type="scientific">Hyella patelloides LEGE 07179</name>
    <dbReference type="NCBI Taxonomy" id="945734"/>
    <lineage>
        <taxon>Bacteria</taxon>
        <taxon>Bacillati</taxon>
        <taxon>Cyanobacteriota</taxon>
        <taxon>Cyanophyceae</taxon>
        <taxon>Pleurocapsales</taxon>
        <taxon>Hyellaceae</taxon>
        <taxon>Hyella</taxon>
    </lineage>
</organism>
<gene>
    <name evidence="2" type="ORF">H1P_1570011</name>
</gene>
<sequence length="57" mass="6807">MPESLNYTYYIIILYSISDWLLVVTISPDYLLSNYFFLHPSYFKSSDENTHICKFIS</sequence>
<accession>A0A563VME8</accession>
<dbReference type="EMBL" id="CAACVJ010000065">
    <property type="protein sequence ID" value="VEP12626.1"/>
    <property type="molecule type" value="Genomic_DNA"/>
</dbReference>
<dbReference type="AlphaFoldDB" id="A0A563VME8"/>
<name>A0A563VME8_9CYAN</name>
<feature type="transmembrane region" description="Helical" evidence="1">
    <location>
        <begin position="7"/>
        <end position="27"/>
    </location>
</feature>
<keyword evidence="3" id="KW-1185">Reference proteome</keyword>
<keyword evidence="1" id="KW-0472">Membrane</keyword>
<keyword evidence="1" id="KW-1133">Transmembrane helix</keyword>
<reference evidence="2 3" key="1">
    <citation type="submission" date="2019-01" db="EMBL/GenBank/DDBJ databases">
        <authorList>
            <person name="Brito A."/>
        </authorList>
    </citation>
    <scope>NUCLEOTIDE SEQUENCE [LARGE SCALE GENOMIC DNA]</scope>
    <source>
        <strain evidence="2">1</strain>
    </source>
</reference>
<evidence type="ECO:0000313" key="3">
    <source>
        <dbReference type="Proteomes" id="UP000320055"/>
    </source>
</evidence>
<evidence type="ECO:0000256" key="1">
    <source>
        <dbReference type="SAM" id="Phobius"/>
    </source>
</evidence>
<protein>
    <submittedName>
        <fullName evidence="2">Uncharacterized protein</fullName>
    </submittedName>
</protein>